<evidence type="ECO:0000313" key="2">
    <source>
        <dbReference type="Proteomes" id="UP001498421"/>
    </source>
</evidence>
<comment type="caution">
    <text evidence="1">The sequence shown here is derived from an EMBL/GenBank/DDBJ whole genome shotgun (WGS) entry which is preliminary data.</text>
</comment>
<proteinExistence type="predicted"/>
<dbReference type="EMBL" id="JAZAVK010000042">
    <property type="protein sequence ID" value="KAK7428351.1"/>
    <property type="molecule type" value="Genomic_DNA"/>
</dbReference>
<protein>
    <submittedName>
        <fullName evidence="1">Uncharacterized protein</fullName>
    </submittedName>
</protein>
<name>A0ABR1I4D0_9HYPO</name>
<dbReference type="Proteomes" id="UP001498421">
    <property type="component" value="Unassembled WGS sequence"/>
</dbReference>
<gene>
    <name evidence="1" type="ORF">QQZ08_005108</name>
</gene>
<accession>A0ABR1I4D0</accession>
<evidence type="ECO:0000313" key="1">
    <source>
        <dbReference type="EMBL" id="KAK7428351.1"/>
    </source>
</evidence>
<reference evidence="1 2" key="1">
    <citation type="journal article" date="2025" name="Microbiol. Resour. Announc.">
        <title>Draft genome sequences for Neonectria magnoliae and Neonectria punicea, canker pathogens of Liriodendron tulipifera and Acer saccharum in West Virginia.</title>
        <authorList>
            <person name="Petronek H.M."/>
            <person name="Kasson M.T."/>
            <person name="Metheny A.M."/>
            <person name="Stauder C.M."/>
            <person name="Lovett B."/>
            <person name="Lynch S.C."/>
            <person name="Garnas J.R."/>
            <person name="Kasson L.R."/>
            <person name="Stajich J.E."/>
        </authorList>
    </citation>
    <scope>NUCLEOTIDE SEQUENCE [LARGE SCALE GENOMIC DNA]</scope>
    <source>
        <strain evidence="1 2">NRRL 64651</strain>
    </source>
</reference>
<sequence>MPTRTELILAAILHVQPLRPAEPLDCNITTHGDAITVELQCSMDNQILNPRMTFSVQPATVEGHFVSDRKVQHGSESITHKDPLYAVADPEAAQAYYRQFVESFDVSWIEGYPVGKKVRELGLSASELTATLLAWVKLLFLAPARHGTAFLLGHDNLLGMVPLAPELRQVDFLYFAPRLACAQLDGIIYPVMEEHQRSVLELSPTEEELPFILGLLTWFHGELTERDVSRREQGHGKGSPRTVATRKWQDGMLARVAALKAAMELPLEG</sequence>
<keyword evidence="2" id="KW-1185">Reference proteome</keyword>
<organism evidence="1 2">
    <name type="scientific">Neonectria magnoliae</name>
    <dbReference type="NCBI Taxonomy" id="2732573"/>
    <lineage>
        <taxon>Eukaryota</taxon>
        <taxon>Fungi</taxon>
        <taxon>Dikarya</taxon>
        <taxon>Ascomycota</taxon>
        <taxon>Pezizomycotina</taxon>
        <taxon>Sordariomycetes</taxon>
        <taxon>Hypocreomycetidae</taxon>
        <taxon>Hypocreales</taxon>
        <taxon>Nectriaceae</taxon>
        <taxon>Neonectria</taxon>
    </lineage>
</organism>